<evidence type="ECO:0000256" key="4">
    <source>
        <dbReference type="PROSITE-ProRule" id="PRU01024"/>
    </source>
</evidence>
<proteinExistence type="inferred from homology"/>
<evidence type="ECO:0000256" key="3">
    <source>
        <dbReference type="ARBA" id="ARBA00022691"/>
    </source>
</evidence>
<keyword evidence="2 4" id="KW-0808">Transferase</keyword>
<comment type="similarity">
    <text evidence="4">Belongs to the class I-like SAM-binding methyltransferase superfamily. RNA M5U methyltransferase family.</text>
</comment>
<protein>
    <submittedName>
        <fullName evidence="7">23S rRNA (Uracil(1939)-C(5))-methyltransferase RlmD</fullName>
    </submittedName>
</protein>
<feature type="compositionally biased region" description="Polar residues" evidence="6">
    <location>
        <begin position="22"/>
        <end position="32"/>
    </location>
</feature>
<dbReference type="EMBL" id="QIBZ01000012">
    <property type="protein sequence ID" value="RNM34095.1"/>
    <property type="molecule type" value="Genomic_DNA"/>
</dbReference>
<evidence type="ECO:0000256" key="6">
    <source>
        <dbReference type="SAM" id="MobiDB-lite"/>
    </source>
</evidence>
<dbReference type="FunFam" id="3.40.50.150:FF:000009">
    <property type="entry name" value="23S rRNA (Uracil(1939)-C(5))-methyltransferase RlmD"/>
    <property type="match status" value="1"/>
</dbReference>
<comment type="caution">
    <text evidence="7">The sequence shown here is derived from an EMBL/GenBank/DDBJ whole genome shotgun (WGS) entry which is preliminary data.</text>
</comment>
<evidence type="ECO:0000256" key="1">
    <source>
        <dbReference type="ARBA" id="ARBA00022603"/>
    </source>
</evidence>
<feature type="binding site" evidence="4">
    <location>
        <position position="293"/>
    </location>
    <ligand>
        <name>S-adenosyl-L-methionine</name>
        <dbReference type="ChEBI" id="CHEBI:59789"/>
    </ligand>
</feature>
<gene>
    <name evidence="7" type="ORF">DMP05_07100</name>
</gene>
<evidence type="ECO:0000256" key="2">
    <source>
        <dbReference type="ARBA" id="ARBA00022679"/>
    </source>
</evidence>
<keyword evidence="1 4" id="KW-0489">Methyltransferase</keyword>
<feature type="compositionally biased region" description="Basic and acidic residues" evidence="6">
    <location>
        <begin position="1"/>
        <end position="15"/>
    </location>
</feature>
<dbReference type="Proteomes" id="UP000271472">
    <property type="component" value="Unassembled WGS sequence"/>
</dbReference>
<dbReference type="Pfam" id="PF05958">
    <property type="entry name" value="tRNA_U5-meth_tr"/>
    <property type="match status" value="1"/>
</dbReference>
<dbReference type="GO" id="GO:0070475">
    <property type="term" value="P:rRNA base methylation"/>
    <property type="evidence" value="ECO:0007669"/>
    <property type="project" value="TreeGrafter"/>
</dbReference>
<feature type="region of interest" description="Disordered" evidence="6">
    <location>
        <begin position="1"/>
        <end position="53"/>
    </location>
</feature>
<dbReference type="PROSITE" id="PS51687">
    <property type="entry name" value="SAM_MT_RNA_M5U"/>
    <property type="match status" value="1"/>
</dbReference>
<dbReference type="SUPFAM" id="SSF53335">
    <property type="entry name" value="S-adenosyl-L-methionine-dependent methyltransferases"/>
    <property type="match status" value="1"/>
</dbReference>
<keyword evidence="8" id="KW-1185">Reference proteome</keyword>
<dbReference type="OrthoDB" id="9804590at2"/>
<dbReference type="Gene3D" id="3.40.50.150">
    <property type="entry name" value="Vaccinia Virus protein VP39"/>
    <property type="match status" value="1"/>
</dbReference>
<feature type="binding site" evidence="4">
    <location>
        <position position="349"/>
    </location>
    <ligand>
        <name>S-adenosyl-L-methionine</name>
        <dbReference type="ChEBI" id="CHEBI:59789"/>
    </ligand>
</feature>
<dbReference type="InterPro" id="IPR030390">
    <property type="entry name" value="MeTrfase_TrmA_AS"/>
</dbReference>
<dbReference type="CDD" id="cd02440">
    <property type="entry name" value="AdoMet_MTases"/>
    <property type="match status" value="1"/>
</dbReference>
<dbReference type="FunFam" id="2.40.50.1070:FF:000003">
    <property type="entry name" value="23S rRNA (Uracil-5-)-methyltransferase RumA"/>
    <property type="match status" value="1"/>
</dbReference>
<dbReference type="PROSITE" id="PS01230">
    <property type="entry name" value="TRMA_1"/>
    <property type="match status" value="1"/>
</dbReference>
<feature type="binding site" evidence="4">
    <location>
        <position position="397"/>
    </location>
    <ligand>
        <name>S-adenosyl-L-methionine</name>
        <dbReference type="ChEBI" id="CHEBI:59789"/>
    </ligand>
</feature>
<dbReference type="AlphaFoldDB" id="A0A3N0IAQ8"/>
<dbReference type="PANTHER" id="PTHR11061">
    <property type="entry name" value="RNA M5U METHYLTRANSFERASE"/>
    <property type="match status" value="1"/>
</dbReference>
<dbReference type="GO" id="GO:0070041">
    <property type="term" value="F:rRNA (uridine-C5-)-methyltransferase activity"/>
    <property type="evidence" value="ECO:0007669"/>
    <property type="project" value="TreeGrafter"/>
</dbReference>
<reference evidence="8" key="1">
    <citation type="submission" date="2018-05" db="EMBL/GenBank/DDBJ databases">
        <title>Genome Sequencing of selected type strains of the family Eggerthellaceae.</title>
        <authorList>
            <person name="Danylec N."/>
            <person name="Stoll D.A."/>
            <person name="Doetsch A."/>
            <person name="Huch M."/>
        </authorList>
    </citation>
    <scope>NUCLEOTIDE SEQUENCE [LARGE SCALE GENOMIC DNA]</scope>
    <source>
        <strain evidence="8">DSM 22006</strain>
    </source>
</reference>
<sequence>MDARFGKNNLDKPGKSGEPSDASRSNKPNRPNKSNRSGKASKSGKSTKFAKAAPVRRDGGLRAGCARGSVAPGAFFCPIDSKCGGCEWLAVPYAEQLKRKQHEVEGLFDGLLDSETAVRPILGMDDPRYYRNKVVSPYVGIWDKKARQMRVLCGMYERGTHRVIDSDECLLENREAKRIILTIRDLMRRFRIEPYDEDTDEGFLRHVQVRVGHTSGEIMVTVVTREDQFPGAKGFVRALREKHPSITTVVQNVNARQTNVILGDKERTLFGPGFILDELCGLSFRISSKSFYQVNSTQTEVLYCRAIEMAKLAGTEVLMDAYCGTGTIGLVAARGVDGNPGAARVIGVEERPDAVADARNNARHNGIKRAEFVAADAGEYMHRMADEGAPLDVLMMDPPRAGSTPEFLKAACELAPKRIVYISCNPQTQARDAAFLVERGWRIVEMQPVDMFPHTSHAENIILLERR</sequence>
<dbReference type="InterPro" id="IPR029063">
    <property type="entry name" value="SAM-dependent_MTases_sf"/>
</dbReference>
<keyword evidence="3 4" id="KW-0949">S-adenosyl-L-methionine</keyword>
<evidence type="ECO:0000313" key="8">
    <source>
        <dbReference type="Proteomes" id="UP000271472"/>
    </source>
</evidence>
<feature type="compositionally biased region" description="Low complexity" evidence="6">
    <location>
        <begin position="34"/>
        <end position="53"/>
    </location>
</feature>
<dbReference type="PANTHER" id="PTHR11061:SF30">
    <property type="entry name" value="TRNA (URACIL(54)-C(5))-METHYLTRANSFERASE"/>
    <property type="match status" value="1"/>
</dbReference>
<organism evidence="7 8">
    <name type="scientific">Slackia isoflavoniconvertens</name>
    <dbReference type="NCBI Taxonomy" id="572010"/>
    <lineage>
        <taxon>Bacteria</taxon>
        <taxon>Bacillati</taxon>
        <taxon>Actinomycetota</taxon>
        <taxon>Coriobacteriia</taxon>
        <taxon>Eggerthellales</taxon>
        <taxon>Eggerthellaceae</taxon>
        <taxon>Slackia</taxon>
    </lineage>
</organism>
<evidence type="ECO:0000313" key="7">
    <source>
        <dbReference type="EMBL" id="RNM34095.1"/>
    </source>
</evidence>
<dbReference type="NCBIfam" id="TIGR00479">
    <property type="entry name" value="rumA"/>
    <property type="match status" value="1"/>
</dbReference>
<name>A0A3N0IAQ8_9ACTN</name>
<feature type="active site" evidence="5">
    <location>
        <position position="424"/>
    </location>
</feature>
<evidence type="ECO:0000256" key="5">
    <source>
        <dbReference type="PROSITE-ProRule" id="PRU10015"/>
    </source>
</evidence>
<dbReference type="InterPro" id="IPR010280">
    <property type="entry name" value="U5_MeTrfase_fam"/>
</dbReference>
<accession>A0A3N0IAQ8</accession>
<feature type="binding site" evidence="4">
    <location>
        <position position="322"/>
    </location>
    <ligand>
        <name>S-adenosyl-L-methionine</name>
        <dbReference type="ChEBI" id="CHEBI:59789"/>
    </ligand>
</feature>
<feature type="active site" description="Nucleophile" evidence="4">
    <location>
        <position position="424"/>
    </location>
</feature>
<dbReference type="Gene3D" id="2.40.50.1070">
    <property type="match status" value="1"/>
</dbReference>